<name>A0A6N7XEK0_9FIRM</name>
<dbReference type="RefSeq" id="WP_154538191.1">
    <property type="nucleotide sequence ID" value="NZ_JAXEEZ010000095.1"/>
</dbReference>
<dbReference type="InterPro" id="IPR024131">
    <property type="entry name" value="UPF0489"/>
</dbReference>
<dbReference type="Proteomes" id="UP000440713">
    <property type="component" value="Unassembled WGS sequence"/>
</dbReference>
<protein>
    <submittedName>
        <fullName evidence="1">Uncharacterized protein</fullName>
    </submittedName>
</protein>
<reference evidence="1 2" key="1">
    <citation type="submission" date="2019-08" db="EMBL/GenBank/DDBJ databases">
        <title>In-depth cultivation of the pig gut microbiome towards novel bacterial diversity and tailored functional studies.</title>
        <authorList>
            <person name="Wylensek D."/>
            <person name="Hitch T.C.A."/>
            <person name="Clavel T."/>
        </authorList>
    </citation>
    <scope>NUCLEOTIDE SEQUENCE [LARGE SCALE GENOMIC DNA]</scope>
    <source>
        <strain evidence="1 2">WCA-SAB-591-4A-A</strain>
    </source>
</reference>
<dbReference type="AlphaFoldDB" id="A0A6N7XEK0"/>
<dbReference type="EMBL" id="VUNE01000004">
    <property type="protein sequence ID" value="MST62782.1"/>
    <property type="molecule type" value="Genomic_DNA"/>
</dbReference>
<gene>
    <name evidence="1" type="ORF">FYJ71_07355</name>
</gene>
<comment type="caution">
    <text evidence="1">The sequence shown here is derived from an EMBL/GenBank/DDBJ whole genome shotgun (WGS) entry which is preliminary data.</text>
</comment>
<accession>A0A6N7XEK0</accession>
<keyword evidence="2" id="KW-1185">Reference proteome</keyword>
<evidence type="ECO:0000313" key="1">
    <source>
        <dbReference type="EMBL" id="MST62782.1"/>
    </source>
</evidence>
<dbReference type="Pfam" id="PF12640">
    <property type="entry name" value="UPF0489"/>
    <property type="match status" value="1"/>
</dbReference>
<evidence type="ECO:0000313" key="2">
    <source>
        <dbReference type="Proteomes" id="UP000440713"/>
    </source>
</evidence>
<organism evidence="1 2">
    <name type="scientific">Peptostreptococcus porci</name>
    <dbReference type="NCBI Taxonomy" id="2652282"/>
    <lineage>
        <taxon>Bacteria</taxon>
        <taxon>Bacillati</taxon>
        <taxon>Bacillota</taxon>
        <taxon>Clostridia</taxon>
        <taxon>Peptostreptococcales</taxon>
        <taxon>Peptostreptococcaceae</taxon>
        <taxon>Peptostreptococcus</taxon>
    </lineage>
</organism>
<proteinExistence type="predicted"/>
<sequence length="241" mass="28435">MSYGGFYLSDPIGNNEFSFNERENRKIYVPSLIRKEIHIDNFNLDFVKLGEIPSFIEIEDGVERVCYGLEHMYEIDLIIDAEKKKKIFLFDNHNHAFYFWCRSIISGHLKKGKSLLHVDQHKDTRFPSDFDVDISNIDDVVNYTNRVLNVGNFIQPAMNFGIFSELVIVDSKYGLDLDMPSDYILDLDLDFFSRDMDYIDLDFRINRVKEYIQETDLITVATSPYFIEQERAIDMFERLLK</sequence>